<evidence type="ECO:0000313" key="16">
    <source>
        <dbReference type="Proteomes" id="UP001233271"/>
    </source>
</evidence>
<keyword evidence="3 11" id="KW-0678">Repressor</keyword>
<feature type="compositionally biased region" description="Low complexity" evidence="12">
    <location>
        <begin position="424"/>
        <end position="442"/>
    </location>
</feature>
<feature type="repeat" description="WD" evidence="10">
    <location>
        <begin position="69"/>
        <end position="103"/>
    </location>
</feature>
<dbReference type="EMBL" id="AP028217">
    <property type="protein sequence ID" value="BEI93974.1"/>
    <property type="molecule type" value="Genomic_DNA"/>
</dbReference>
<dbReference type="AlphaFoldDB" id="A0AA48QXW1"/>
<dbReference type="PROSITE" id="PS50294">
    <property type="entry name" value="WD_REPEATS_REGION"/>
    <property type="match status" value="4"/>
</dbReference>
<dbReference type="GeneID" id="85497844"/>
<evidence type="ECO:0000256" key="8">
    <source>
        <dbReference type="ARBA" id="ARBA00023163"/>
    </source>
</evidence>
<keyword evidence="16" id="KW-1185">Reference proteome</keyword>
<evidence type="ECO:0000256" key="5">
    <source>
        <dbReference type="ARBA" id="ARBA00022737"/>
    </source>
</evidence>
<feature type="region of interest" description="Disordered" evidence="12">
    <location>
        <begin position="506"/>
        <end position="557"/>
    </location>
</feature>
<protein>
    <recommendedName>
        <fullName evidence="11">Protein HIR</fullName>
    </recommendedName>
</protein>
<dbReference type="PANTHER" id="PTHR13831:SF0">
    <property type="entry name" value="PROTEIN HIRA"/>
    <property type="match status" value="1"/>
</dbReference>
<accession>A0AA48QXW1</accession>
<evidence type="ECO:0000256" key="4">
    <source>
        <dbReference type="ARBA" id="ARBA00022574"/>
    </source>
</evidence>
<evidence type="ECO:0000256" key="11">
    <source>
        <dbReference type="RuleBase" id="RU364014"/>
    </source>
</evidence>
<evidence type="ECO:0000259" key="14">
    <source>
        <dbReference type="Pfam" id="PF24105"/>
    </source>
</evidence>
<evidence type="ECO:0000256" key="7">
    <source>
        <dbReference type="ARBA" id="ARBA00023015"/>
    </source>
</evidence>
<dbReference type="Pfam" id="PF07569">
    <property type="entry name" value="Hira"/>
    <property type="match status" value="1"/>
</dbReference>
<dbReference type="GO" id="GO:0005634">
    <property type="term" value="C:nucleus"/>
    <property type="evidence" value="ECO:0007669"/>
    <property type="project" value="UniProtKB-SubCell"/>
</dbReference>
<dbReference type="Gene3D" id="2.130.10.10">
    <property type="entry name" value="YVTN repeat-like/Quinoprotein amine dehydrogenase"/>
    <property type="match status" value="2"/>
</dbReference>
<gene>
    <name evidence="15" type="primary">HIR1</name>
    <name evidence="15" type="ORF">CcaverHIS019_0604330</name>
</gene>
<name>A0AA48QXW1_9TREE</name>
<evidence type="ECO:0000256" key="6">
    <source>
        <dbReference type="ARBA" id="ARBA00022853"/>
    </source>
</evidence>
<evidence type="ECO:0000256" key="10">
    <source>
        <dbReference type="PROSITE-ProRule" id="PRU00221"/>
    </source>
</evidence>
<dbReference type="RefSeq" id="XP_060459239.1">
    <property type="nucleotide sequence ID" value="XM_060602890.1"/>
</dbReference>
<dbReference type="GO" id="GO:0000785">
    <property type="term" value="C:chromatin"/>
    <property type="evidence" value="ECO:0007669"/>
    <property type="project" value="TreeGrafter"/>
</dbReference>
<keyword evidence="7 11" id="KW-0805">Transcription regulation</keyword>
<evidence type="ECO:0000256" key="3">
    <source>
        <dbReference type="ARBA" id="ARBA00022491"/>
    </source>
</evidence>
<dbReference type="SMART" id="SM00320">
    <property type="entry name" value="WD40"/>
    <property type="match status" value="7"/>
</dbReference>
<dbReference type="InterPro" id="IPR020472">
    <property type="entry name" value="WD40_PAC1"/>
</dbReference>
<dbReference type="InterPro" id="IPR001680">
    <property type="entry name" value="WD40_rpt"/>
</dbReference>
<dbReference type="GO" id="GO:0000417">
    <property type="term" value="C:HIR complex"/>
    <property type="evidence" value="ECO:0007669"/>
    <property type="project" value="TreeGrafter"/>
</dbReference>
<dbReference type="InterPro" id="IPR015943">
    <property type="entry name" value="WD40/YVTN_repeat-like_dom_sf"/>
</dbReference>
<dbReference type="GO" id="GO:0031491">
    <property type="term" value="F:nucleosome binding"/>
    <property type="evidence" value="ECO:0007669"/>
    <property type="project" value="TreeGrafter"/>
</dbReference>
<dbReference type="InterPro" id="IPR055410">
    <property type="entry name" value="Beta-prop_CAF1B_HIR1"/>
</dbReference>
<comment type="function">
    <text evidence="11">Required for replication-independent chromatin assembly and for the periodic repression of histone gene transcription during the cell cycle.</text>
</comment>
<dbReference type="InterPro" id="IPR036322">
    <property type="entry name" value="WD40_repeat_dom_sf"/>
</dbReference>
<sequence>MKVTKPAWVEHSTGDKNTRSPIYSIAVHPDGTRLATGGQDNKVKIWNTLPILSEEAAANELNHKLLCTMSAHTGPVLTVRWAHHGRFLASGSDDSVLLIWDIDPAGGGRVFGSEEVNVENWKALRRLVGHIADVVDCAWSRDDTMLASVGLDSKIIIWDCTNNFERMITIDAHDTFVKGVTWDPVGNFLATQSDDKSVRIWNTDNWQCVEKVSKPFELSPSSTFFRRLSWSPDGAFIATSNAMNGPVFVAAVIEREGWQSDISFVGHENTVQVAAFNPRLFFRIGDEASRVNASCMVALGADDFTVSIWRNTMHKPLAVIRDIFNRAILDLCWSNDGLVLYGCSADGTAMAISFRPEEFPELGQPEMTQMILDEYNFKPARKRKALTLGPSSSFAAPAPGGEEKVNMLQPRKGKPKPRKINLQGTMTGGAMAANGRSSSSMSIGGGGGRAPLQRPEEGNGRSPQRPVLHTEPRGGALDAFARAADQPLSMSSGSAATARMLEGARGMFEDRDRSRRDMYDDRGSHAGAGEKRKVSLDTEDDYERPAKGRSLGASRPLPPVQEIRAPLVAISGGNVGGGVKPLPVPRVQTGLQTNQEDGHGSFKAENVGATQEYSVTFSHGGEDRWKYFIPSPAILITATSQFCAVACQDGTVYTYSTGGRQLDNFRLSLPASDIVGCDGRLLILAADGELRVIEVKNRRKFVPPTPVRHLVPDVAEGDMPPVEAFLRPNGTPVLVTSEPAAWAFDREMGVWSQIAASWWSASPLNEHEGRTRNGRSVPNGPLAEIEAKVAAMRSVAPPDSKPNWWNESMACGHYETRLRGARLLGSKDEYRHWLKEYAKYLADESFRERAEDVLAELMGPIFHLEGRSIDWIPRMMGTHKHDFAKDFLSVLRHTPALKGMAEDKLQLLKSIQQAGSRWGRDD</sequence>
<evidence type="ECO:0000256" key="9">
    <source>
        <dbReference type="ARBA" id="ARBA00023242"/>
    </source>
</evidence>
<evidence type="ECO:0000313" key="15">
    <source>
        <dbReference type="EMBL" id="BEI93974.1"/>
    </source>
</evidence>
<feature type="region of interest" description="Disordered" evidence="12">
    <location>
        <begin position="388"/>
        <end position="472"/>
    </location>
</feature>
<evidence type="ECO:0000259" key="13">
    <source>
        <dbReference type="Pfam" id="PF07569"/>
    </source>
</evidence>
<keyword evidence="5 11" id="KW-0677">Repeat</keyword>
<evidence type="ECO:0000256" key="12">
    <source>
        <dbReference type="SAM" id="MobiDB-lite"/>
    </source>
</evidence>
<reference evidence="15" key="1">
    <citation type="journal article" date="2023" name="BMC Genomics">
        <title>Chromosome-level genome assemblies of Cutaneotrichosporon spp. (Trichosporonales, Basidiomycota) reveal imbalanced evolution between nucleotide sequences and chromosome synteny.</title>
        <authorList>
            <person name="Kobayashi Y."/>
            <person name="Kayamori A."/>
            <person name="Aoki K."/>
            <person name="Shiwa Y."/>
            <person name="Matsutani M."/>
            <person name="Fujita N."/>
            <person name="Sugita T."/>
            <person name="Iwasaki W."/>
            <person name="Tanaka N."/>
            <person name="Takashima M."/>
        </authorList>
    </citation>
    <scope>NUCLEOTIDE SEQUENCE</scope>
    <source>
        <strain evidence="15">HIS019</strain>
    </source>
</reference>
<proteinExistence type="inferred from homology"/>
<dbReference type="PANTHER" id="PTHR13831">
    <property type="entry name" value="MEMBER OF THE HIR1 FAMILY OF WD-REPEAT PROTEINS"/>
    <property type="match status" value="1"/>
</dbReference>
<feature type="domain" description="CAF1B/HIR1 beta-propeller" evidence="14">
    <location>
        <begin position="18"/>
        <end position="358"/>
    </location>
</feature>
<feature type="compositionally biased region" description="Basic and acidic residues" evidence="12">
    <location>
        <begin position="507"/>
        <end position="536"/>
    </location>
</feature>
<keyword evidence="4 10" id="KW-0853">WD repeat</keyword>
<dbReference type="PROSITE" id="PS00678">
    <property type="entry name" value="WD_REPEATS_1"/>
    <property type="match status" value="1"/>
</dbReference>
<feature type="domain" description="Protein HIRA-like C-terminal" evidence="13">
    <location>
        <begin position="659"/>
        <end position="857"/>
    </location>
</feature>
<dbReference type="PROSITE" id="PS50082">
    <property type="entry name" value="WD_REPEATS_2"/>
    <property type="match status" value="4"/>
</dbReference>
<dbReference type="InterPro" id="IPR019775">
    <property type="entry name" value="WD40_repeat_CS"/>
</dbReference>
<keyword evidence="6 11" id="KW-0156">Chromatin regulator</keyword>
<dbReference type="KEGG" id="ccac:CcaHIS019_0604330"/>
<feature type="repeat" description="WD" evidence="10">
    <location>
        <begin position="170"/>
        <end position="211"/>
    </location>
</feature>
<keyword evidence="8 11" id="KW-0804">Transcription</keyword>
<evidence type="ECO:0000256" key="1">
    <source>
        <dbReference type="ARBA" id="ARBA00004123"/>
    </source>
</evidence>
<feature type="repeat" description="WD" evidence="10">
    <location>
        <begin position="15"/>
        <end position="47"/>
    </location>
</feature>
<dbReference type="GO" id="GO:0006351">
    <property type="term" value="P:DNA-templated transcription"/>
    <property type="evidence" value="ECO:0007669"/>
    <property type="project" value="InterPro"/>
</dbReference>
<dbReference type="InterPro" id="IPR031120">
    <property type="entry name" value="HIR1-like"/>
</dbReference>
<feature type="repeat" description="WD" evidence="10">
    <location>
        <begin position="127"/>
        <end position="159"/>
    </location>
</feature>
<dbReference type="InterPro" id="IPR011494">
    <property type="entry name" value="HIRA-like_C"/>
</dbReference>
<dbReference type="SUPFAM" id="SSF50978">
    <property type="entry name" value="WD40 repeat-like"/>
    <property type="match status" value="1"/>
</dbReference>
<dbReference type="GO" id="GO:0006355">
    <property type="term" value="P:regulation of DNA-templated transcription"/>
    <property type="evidence" value="ECO:0007669"/>
    <property type="project" value="InterPro"/>
</dbReference>
<organism evidence="15 16">
    <name type="scientific">Cutaneotrichosporon cavernicola</name>
    <dbReference type="NCBI Taxonomy" id="279322"/>
    <lineage>
        <taxon>Eukaryota</taxon>
        <taxon>Fungi</taxon>
        <taxon>Dikarya</taxon>
        <taxon>Basidiomycota</taxon>
        <taxon>Agaricomycotina</taxon>
        <taxon>Tremellomycetes</taxon>
        <taxon>Trichosporonales</taxon>
        <taxon>Trichosporonaceae</taxon>
        <taxon>Cutaneotrichosporon</taxon>
    </lineage>
</organism>
<evidence type="ECO:0000256" key="2">
    <source>
        <dbReference type="ARBA" id="ARBA00007306"/>
    </source>
</evidence>
<dbReference type="CDD" id="cd00200">
    <property type="entry name" value="WD40"/>
    <property type="match status" value="1"/>
</dbReference>
<comment type="similarity">
    <text evidence="2 11">Belongs to the WD repeat HIR1 family.</text>
</comment>
<keyword evidence="9 11" id="KW-0539">Nucleus</keyword>
<comment type="subcellular location">
    <subcellularLocation>
        <location evidence="1 11">Nucleus</location>
    </subcellularLocation>
</comment>
<dbReference type="Proteomes" id="UP001233271">
    <property type="component" value="Chromosome 6"/>
</dbReference>
<dbReference type="Pfam" id="PF24105">
    <property type="entry name" value="Beta-prop_CAF1B_HIR1"/>
    <property type="match status" value="1"/>
</dbReference>
<dbReference type="GO" id="GO:0006338">
    <property type="term" value="P:chromatin remodeling"/>
    <property type="evidence" value="ECO:0007669"/>
    <property type="project" value="InterPro"/>
</dbReference>
<dbReference type="PRINTS" id="PR00320">
    <property type="entry name" value="GPROTEINBRPT"/>
</dbReference>